<dbReference type="InterPro" id="IPR053392">
    <property type="entry name" value="Transposase_IS30-like"/>
</dbReference>
<dbReference type="PANTHER" id="PTHR10948">
    <property type="entry name" value="TRANSPOSASE"/>
    <property type="match status" value="1"/>
</dbReference>
<dbReference type="AlphaFoldDB" id="A0A5S9NR67"/>
<evidence type="ECO:0008006" key="3">
    <source>
        <dbReference type="Google" id="ProtNLM"/>
    </source>
</evidence>
<dbReference type="SUPFAM" id="SSF53098">
    <property type="entry name" value="Ribonuclease H-like"/>
    <property type="match status" value="1"/>
</dbReference>
<sequence length="157" mass="17693">MIVCTVNIGRAIRFTKKNGNLVTPVDRKSPCPMARKSKTRTKIEVTNQLNKVLQQPVARTSTVDNGLELYWHCDVAEQSNVQVYFADPCASWQRGSNENVNVNGLLCRYYPKGFGFTTINAQQLRRTVEKINLLSRKILGWNSAHEVHYGLSVALIA</sequence>
<gene>
    <name evidence="1" type="ORF">DPBNPPHM_02874</name>
</gene>
<dbReference type="InterPro" id="IPR012337">
    <property type="entry name" value="RNaseH-like_sf"/>
</dbReference>
<protein>
    <recommendedName>
        <fullName evidence="3">Integrase catalytic domain-containing protein</fullName>
    </recommendedName>
</protein>
<accession>A0A5S9NR67</accession>
<dbReference type="GO" id="GO:0004803">
    <property type="term" value="F:transposase activity"/>
    <property type="evidence" value="ECO:0007669"/>
    <property type="project" value="TreeGrafter"/>
</dbReference>
<dbReference type="InterPro" id="IPR051917">
    <property type="entry name" value="Transposase-Integrase"/>
</dbReference>
<proteinExistence type="predicted"/>
<dbReference type="GO" id="GO:0032196">
    <property type="term" value="P:transposition"/>
    <property type="evidence" value="ECO:0007669"/>
    <property type="project" value="TreeGrafter"/>
</dbReference>
<dbReference type="PANTHER" id="PTHR10948:SF23">
    <property type="entry name" value="TRANSPOSASE INSI FOR INSERTION SEQUENCE ELEMENT IS30A-RELATED"/>
    <property type="match status" value="1"/>
</dbReference>
<dbReference type="GO" id="GO:0005829">
    <property type="term" value="C:cytosol"/>
    <property type="evidence" value="ECO:0007669"/>
    <property type="project" value="TreeGrafter"/>
</dbReference>
<evidence type="ECO:0000313" key="2">
    <source>
        <dbReference type="Proteomes" id="UP000434580"/>
    </source>
</evidence>
<name>A0A5S9NR67_9GAMM</name>
<reference evidence="1 2" key="1">
    <citation type="submission" date="2019-11" db="EMBL/GenBank/DDBJ databases">
        <authorList>
            <person name="Holert J."/>
        </authorList>
    </citation>
    <scope>NUCLEOTIDE SEQUENCE [LARGE SCALE GENOMIC DNA]</scope>
    <source>
        <strain evidence="1">BC5_2</strain>
    </source>
</reference>
<dbReference type="NCBIfam" id="NF033563">
    <property type="entry name" value="transpos_IS30"/>
    <property type="match status" value="1"/>
</dbReference>
<evidence type="ECO:0000313" key="1">
    <source>
        <dbReference type="EMBL" id="CAA0090376.1"/>
    </source>
</evidence>
<dbReference type="EMBL" id="CACSII010000002">
    <property type="protein sequence ID" value="CAA0090376.1"/>
    <property type="molecule type" value="Genomic_DNA"/>
</dbReference>
<dbReference type="Proteomes" id="UP000434580">
    <property type="component" value="Unassembled WGS sequence"/>
</dbReference>
<organism evidence="1 2">
    <name type="scientific">BD1-7 clade bacterium</name>
    <dbReference type="NCBI Taxonomy" id="2029982"/>
    <lineage>
        <taxon>Bacteria</taxon>
        <taxon>Pseudomonadati</taxon>
        <taxon>Pseudomonadota</taxon>
        <taxon>Gammaproteobacteria</taxon>
        <taxon>Cellvibrionales</taxon>
        <taxon>Spongiibacteraceae</taxon>
        <taxon>BD1-7 clade</taxon>
    </lineage>
</organism>